<dbReference type="GO" id="GO:0016787">
    <property type="term" value="F:hydrolase activity"/>
    <property type="evidence" value="ECO:0007669"/>
    <property type="project" value="UniProtKB-KW"/>
</dbReference>
<feature type="compositionally biased region" description="Polar residues" evidence="11">
    <location>
        <begin position="596"/>
        <end position="611"/>
    </location>
</feature>
<keyword evidence="6" id="KW-0238">DNA-binding</keyword>
<evidence type="ECO:0000256" key="11">
    <source>
        <dbReference type="SAM" id="MobiDB-lite"/>
    </source>
</evidence>
<evidence type="ECO:0000256" key="4">
    <source>
        <dbReference type="ARBA" id="ARBA00022806"/>
    </source>
</evidence>
<evidence type="ECO:0000256" key="2">
    <source>
        <dbReference type="ARBA" id="ARBA00022741"/>
    </source>
</evidence>
<dbReference type="InterPro" id="IPR013986">
    <property type="entry name" value="DExx_box_DNA_helicase_dom_sf"/>
</dbReference>
<keyword evidence="2" id="KW-0547">Nucleotide-binding</keyword>
<dbReference type="Gene3D" id="1.10.10.160">
    <property type="match status" value="1"/>
</dbReference>
<comment type="catalytic activity">
    <reaction evidence="10">
        <text>ATP + H2O = ADP + phosphate + H(+)</text>
        <dbReference type="Rhea" id="RHEA:13065"/>
        <dbReference type="ChEBI" id="CHEBI:15377"/>
        <dbReference type="ChEBI" id="CHEBI:15378"/>
        <dbReference type="ChEBI" id="CHEBI:30616"/>
        <dbReference type="ChEBI" id="CHEBI:43474"/>
        <dbReference type="ChEBI" id="CHEBI:456216"/>
        <dbReference type="EC" id="5.6.2.4"/>
    </reaction>
</comment>
<feature type="domain" description="UvrD-like helicase ATP-binding" evidence="12">
    <location>
        <begin position="1"/>
        <end position="236"/>
    </location>
</feature>
<dbReference type="SUPFAM" id="SSF52540">
    <property type="entry name" value="P-loop containing nucleoside triphosphate hydrolases"/>
    <property type="match status" value="1"/>
</dbReference>
<dbReference type="PANTHER" id="PTHR11070:SF2">
    <property type="entry name" value="ATP-DEPENDENT DNA HELICASE SRS2"/>
    <property type="match status" value="1"/>
</dbReference>
<evidence type="ECO:0000256" key="6">
    <source>
        <dbReference type="ARBA" id="ARBA00023125"/>
    </source>
</evidence>
<protein>
    <recommendedName>
        <fullName evidence="9">DNA 3'-5' helicase</fullName>
        <ecNumber evidence="9">5.6.2.4</ecNumber>
    </recommendedName>
</protein>
<evidence type="ECO:0000256" key="7">
    <source>
        <dbReference type="ARBA" id="ARBA00023235"/>
    </source>
</evidence>
<evidence type="ECO:0000313" key="14">
    <source>
        <dbReference type="EMBL" id="SVA76617.1"/>
    </source>
</evidence>
<evidence type="ECO:0000256" key="8">
    <source>
        <dbReference type="ARBA" id="ARBA00034617"/>
    </source>
</evidence>
<keyword evidence="3" id="KW-0378">Hydrolase</keyword>
<comment type="catalytic activity">
    <reaction evidence="8">
        <text>Couples ATP hydrolysis with the unwinding of duplex DNA by translocating in the 3'-5' direction.</text>
        <dbReference type="EC" id="5.6.2.4"/>
    </reaction>
</comment>
<organism evidence="14">
    <name type="scientific">marine metagenome</name>
    <dbReference type="NCBI Taxonomy" id="408172"/>
    <lineage>
        <taxon>unclassified sequences</taxon>
        <taxon>metagenomes</taxon>
        <taxon>ecological metagenomes</taxon>
    </lineage>
</organism>
<dbReference type="Gene3D" id="1.10.486.10">
    <property type="entry name" value="PCRA, domain 4"/>
    <property type="match status" value="1"/>
</dbReference>
<comment type="similarity">
    <text evidence="1">Belongs to the helicase family. UvrD subfamily.</text>
</comment>
<evidence type="ECO:0000256" key="5">
    <source>
        <dbReference type="ARBA" id="ARBA00022840"/>
    </source>
</evidence>
<dbReference type="InterPro" id="IPR000212">
    <property type="entry name" value="DNA_helicase_UvrD/REP"/>
</dbReference>
<sequence>MPPDNILAVTFTNKAADEMKQRVQELLNMDVSSMSVGTFHSISARILRREIQLLGYSNDFVIYDQDDSRALVKTVIKDLNLDEKSFVPKAMQAHISKAKNQMISPELMANTVEGFLDEKTSEIYSQYQKALKTNNALDFDDLLLKPIELFNEHPGRLDFYQNKYQYVLVDEYQDTNKPQFEFIQALSREHRDVCVVGDDDQSIYSWRGADVNNILNFSDTFGEAHIIKLEQNYRSTKTILECAWSVVSKNTTRAEKKLWTDNKQGDKLSVIECRDERDESWKILKIIQDETVHGSFGFDDLVILYRTNAQSRVVEDALRREGVPYEIIGGIKFYARKEVKDVLAYLRLIINPTDGVSFDRIVNFPVRGIGKTTIEKIHAHAKENDLSYLQVLEDLGKLSVGAKQKKSLHAFNQLIHKFRNSYKGQNAVDITRDLLLDIDLQNYYENQNTQEALERWNNVEELLNSITDFQDNREESGLREFLEEVSLLTDIDRWNTSDKAVTLMTIHSAKGLEFPVVMVAGLEEGLFPLGPQSFEVEELEEERRLFYVAVTRAKKKVYLSYAITRRRFGGAPIPTTQSRFISELPEEFIQEEESQQKQTYTKTFTRPSSFQKLPPSSAKFQKGDHVAHKLFGNGKILDVEGEGDSAKLTIIFSGNVRKKLIAKYANLSCLKTSTY</sequence>
<dbReference type="PANTHER" id="PTHR11070">
    <property type="entry name" value="UVRD / RECB / PCRA DNA HELICASE FAMILY MEMBER"/>
    <property type="match status" value="1"/>
</dbReference>
<dbReference type="InterPro" id="IPR014016">
    <property type="entry name" value="UvrD-like_ATP-bd"/>
</dbReference>
<name>A0A381YJL3_9ZZZZ</name>
<dbReference type="GO" id="GO:0000725">
    <property type="term" value="P:recombinational repair"/>
    <property type="evidence" value="ECO:0007669"/>
    <property type="project" value="TreeGrafter"/>
</dbReference>
<proteinExistence type="inferred from homology"/>
<dbReference type="PROSITE" id="PS51198">
    <property type="entry name" value="UVRD_HELICASE_ATP_BIND"/>
    <property type="match status" value="1"/>
</dbReference>
<dbReference type="Pfam" id="PF00580">
    <property type="entry name" value="UvrD-helicase"/>
    <property type="match status" value="1"/>
</dbReference>
<dbReference type="AlphaFoldDB" id="A0A381YJL3"/>
<evidence type="ECO:0000256" key="3">
    <source>
        <dbReference type="ARBA" id="ARBA00022801"/>
    </source>
</evidence>
<keyword evidence="4" id="KW-0347">Helicase</keyword>
<dbReference type="GO" id="GO:0005524">
    <property type="term" value="F:ATP binding"/>
    <property type="evidence" value="ECO:0007669"/>
    <property type="project" value="UniProtKB-KW"/>
</dbReference>
<evidence type="ECO:0000256" key="9">
    <source>
        <dbReference type="ARBA" id="ARBA00034808"/>
    </source>
</evidence>
<dbReference type="InterPro" id="IPR014017">
    <property type="entry name" value="DNA_helicase_UvrD-like_C"/>
</dbReference>
<gene>
    <name evidence="14" type="ORF">METZ01_LOCUS129471</name>
</gene>
<reference evidence="14" key="1">
    <citation type="submission" date="2018-05" db="EMBL/GenBank/DDBJ databases">
        <authorList>
            <person name="Lanie J.A."/>
            <person name="Ng W.-L."/>
            <person name="Kazmierczak K.M."/>
            <person name="Andrzejewski T.M."/>
            <person name="Davidsen T.M."/>
            <person name="Wayne K.J."/>
            <person name="Tettelin H."/>
            <person name="Glass J.I."/>
            <person name="Rusch D."/>
            <person name="Podicherti R."/>
            <person name="Tsui H.-C.T."/>
            <person name="Winkler M.E."/>
        </authorList>
    </citation>
    <scope>NUCLEOTIDE SEQUENCE</scope>
</reference>
<evidence type="ECO:0000259" key="13">
    <source>
        <dbReference type="PROSITE" id="PS51217"/>
    </source>
</evidence>
<dbReference type="GO" id="GO:0043138">
    <property type="term" value="F:3'-5' DNA helicase activity"/>
    <property type="evidence" value="ECO:0007669"/>
    <property type="project" value="UniProtKB-EC"/>
</dbReference>
<dbReference type="EMBL" id="UINC01018274">
    <property type="protein sequence ID" value="SVA76617.1"/>
    <property type="molecule type" value="Genomic_DNA"/>
</dbReference>
<evidence type="ECO:0000256" key="10">
    <source>
        <dbReference type="ARBA" id="ARBA00048988"/>
    </source>
</evidence>
<dbReference type="Pfam" id="PF13361">
    <property type="entry name" value="UvrD_C"/>
    <property type="match status" value="1"/>
</dbReference>
<dbReference type="GO" id="GO:0033202">
    <property type="term" value="C:DNA helicase complex"/>
    <property type="evidence" value="ECO:0007669"/>
    <property type="project" value="TreeGrafter"/>
</dbReference>
<dbReference type="FunFam" id="1.10.486.10:FF:000003">
    <property type="entry name" value="ATP-dependent DNA helicase"/>
    <property type="match status" value="1"/>
</dbReference>
<accession>A0A381YJL3</accession>
<dbReference type="InterPro" id="IPR027417">
    <property type="entry name" value="P-loop_NTPase"/>
</dbReference>
<keyword evidence="5" id="KW-0067">ATP-binding</keyword>
<dbReference type="GO" id="GO:0003677">
    <property type="term" value="F:DNA binding"/>
    <property type="evidence" value="ECO:0007669"/>
    <property type="project" value="UniProtKB-KW"/>
</dbReference>
<feature type="region of interest" description="Disordered" evidence="11">
    <location>
        <begin position="595"/>
        <end position="615"/>
    </location>
</feature>
<keyword evidence="7" id="KW-0413">Isomerase</keyword>
<dbReference type="PROSITE" id="PS51217">
    <property type="entry name" value="UVRD_HELICASE_CTER"/>
    <property type="match status" value="1"/>
</dbReference>
<dbReference type="Gene3D" id="3.40.50.300">
    <property type="entry name" value="P-loop containing nucleotide triphosphate hydrolases"/>
    <property type="match status" value="2"/>
</dbReference>
<evidence type="ECO:0000256" key="1">
    <source>
        <dbReference type="ARBA" id="ARBA00009922"/>
    </source>
</evidence>
<feature type="domain" description="UvrD-like helicase C-terminal" evidence="13">
    <location>
        <begin position="237"/>
        <end position="511"/>
    </location>
</feature>
<dbReference type="GO" id="GO:0005829">
    <property type="term" value="C:cytosol"/>
    <property type="evidence" value="ECO:0007669"/>
    <property type="project" value="TreeGrafter"/>
</dbReference>
<dbReference type="Pfam" id="PF21196">
    <property type="entry name" value="PcrA_UvrD_tudor"/>
    <property type="match status" value="1"/>
</dbReference>
<dbReference type="EC" id="5.6.2.4" evidence="9"/>
<evidence type="ECO:0000259" key="12">
    <source>
        <dbReference type="PROSITE" id="PS51198"/>
    </source>
</evidence>
<dbReference type="CDD" id="cd17932">
    <property type="entry name" value="DEXQc_UvrD"/>
    <property type="match status" value="1"/>
</dbReference>
<dbReference type="FunFam" id="1.10.10.160:FF:000001">
    <property type="entry name" value="ATP-dependent DNA helicase"/>
    <property type="match status" value="1"/>
</dbReference>